<organism evidence="2 3">
    <name type="scientific">Rhypophila decipiens</name>
    <dbReference type="NCBI Taxonomy" id="261697"/>
    <lineage>
        <taxon>Eukaryota</taxon>
        <taxon>Fungi</taxon>
        <taxon>Dikarya</taxon>
        <taxon>Ascomycota</taxon>
        <taxon>Pezizomycotina</taxon>
        <taxon>Sordariomycetes</taxon>
        <taxon>Sordariomycetidae</taxon>
        <taxon>Sordariales</taxon>
        <taxon>Naviculisporaceae</taxon>
        <taxon>Rhypophila</taxon>
    </lineage>
</organism>
<feature type="non-terminal residue" evidence="2">
    <location>
        <position position="1"/>
    </location>
</feature>
<sequence length="430" mass="49524">RKVDAQIDVGFLRRQLDGCEEWHGDSCNELTGELKNMVPSPDFMLIDVVDMCLVSPGEPRRYVALSYVWGANGENSFLTTVSNVSYLQQAMALKSRWGELPDTIQDAITVMQALGERYLWVDSLCIIQDDAENKQANIESMADVYAGATFAIVAATRQHARAGLPGVRPESRGRPQRRAAVGDSRELVLIDDMELLLAHAPWMTRGWTYQEWFYSSRCLMFLEGQVVFSCRCATWREDVICEQGGPNKVTDLNKVDLSYMGLGYELRPFRRFYLQRDIARDIGDILMNTIHEYRTRKLTYDGDILNAFQGVLADFARLLDSNELMGAVLRVLDWCVLVQVQGVRRTQFPSWSWVGWADFPQWIQEDDLLKWINEKCWIVWHHRGITGDTIERVERDQTIEWNPDPELLECSEAEDWNGIPFAARVQWKTY</sequence>
<keyword evidence="3" id="KW-1185">Reference proteome</keyword>
<dbReference type="InterPro" id="IPR010730">
    <property type="entry name" value="HET"/>
</dbReference>
<dbReference type="Proteomes" id="UP001301769">
    <property type="component" value="Unassembled WGS sequence"/>
</dbReference>
<reference evidence="2" key="1">
    <citation type="journal article" date="2023" name="Mol. Phylogenet. Evol.">
        <title>Genome-scale phylogeny and comparative genomics of the fungal order Sordariales.</title>
        <authorList>
            <person name="Hensen N."/>
            <person name="Bonometti L."/>
            <person name="Westerberg I."/>
            <person name="Brannstrom I.O."/>
            <person name="Guillou S."/>
            <person name="Cros-Aarteil S."/>
            <person name="Calhoun S."/>
            <person name="Haridas S."/>
            <person name="Kuo A."/>
            <person name="Mondo S."/>
            <person name="Pangilinan J."/>
            <person name="Riley R."/>
            <person name="LaButti K."/>
            <person name="Andreopoulos B."/>
            <person name="Lipzen A."/>
            <person name="Chen C."/>
            <person name="Yan M."/>
            <person name="Daum C."/>
            <person name="Ng V."/>
            <person name="Clum A."/>
            <person name="Steindorff A."/>
            <person name="Ohm R.A."/>
            <person name="Martin F."/>
            <person name="Silar P."/>
            <person name="Natvig D.O."/>
            <person name="Lalanne C."/>
            <person name="Gautier V."/>
            <person name="Ament-Velasquez S.L."/>
            <person name="Kruys A."/>
            <person name="Hutchinson M.I."/>
            <person name="Powell A.J."/>
            <person name="Barry K."/>
            <person name="Miller A.N."/>
            <person name="Grigoriev I.V."/>
            <person name="Debuchy R."/>
            <person name="Gladieux P."/>
            <person name="Hiltunen Thoren M."/>
            <person name="Johannesson H."/>
        </authorList>
    </citation>
    <scope>NUCLEOTIDE SEQUENCE</scope>
    <source>
        <strain evidence="2">PSN293</strain>
    </source>
</reference>
<dbReference type="EMBL" id="MU858221">
    <property type="protein sequence ID" value="KAK4208972.1"/>
    <property type="molecule type" value="Genomic_DNA"/>
</dbReference>
<protein>
    <submittedName>
        <fullName evidence="2">Heterokaryon incompatibility protein-domain-containing protein</fullName>
    </submittedName>
</protein>
<reference evidence="2" key="2">
    <citation type="submission" date="2023-05" db="EMBL/GenBank/DDBJ databases">
        <authorList>
            <consortium name="Lawrence Berkeley National Laboratory"/>
            <person name="Steindorff A."/>
            <person name="Hensen N."/>
            <person name="Bonometti L."/>
            <person name="Westerberg I."/>
            <person name="Brannstrom I.O."/>
            <person name="Guillou S."/>
            <person name="Cros-Aarteil S."/>
            <person name="Calhoun S."/>
            <person name="Haridas S."/>
            <person name="Kuo A."/>
            <person name="Mondo S."/>
            <person name="Pangilinan J."/>
            <person name="Riley R."/>
            <person name="Labutti K."/>
            <person name="Andreopoulos B."/>
            <person name="Lipzen A."/>
            <person name="Chen C."/>
            <person name="Yanf M."/>
            <person name="Daum C."/>
            <person name="Ng V."/>
            <person name="Clum A."/>
            <person name="Ohm R."/>
            <person name="Martin F."/>
            <person name="Silar P."/>
            <person name="Natvig D."/>
            <person name="Lalanne C."/>
            <person name="Gautier V."/>
            <person name="Ament-Velasquez S.L."/>
            <person name="Kruys A."/>
            <person name="Hutchinson M.I."/>
            <person name="Powell A.J."/>
            <person name="Barry K."/>
            <person name="Miller A.N."/>
            <person name="Grigoriev I.V."/>
            <person name="Debuchy R."/>
            <person name="Gladieux P."/>
            <person name="Thoren M.H."/>
            <person name="Johannesson H."/>
        </authorList>
    </citation>
    <scope>NUCLEOTIDE SEQUENCE</scope>
    <source>
        <strain evidence="2">PSN293</strain>
    </source>
</reference>
<feature type="domain" description="Heterokaryon incompatibility" evidence="1">
    <location>
        <begin position="62"/>
        <end position="211"/>
    </location>
</feature>
<gene>
    <name evidence="2" type="ORF">QBC37DRAFT_451513</name>
</gene>
<accession>A0AAN7B3T9</accession>
<feature type="non-terminal residue" evidence="2">
    <location>
        <position position="430"/>
    </location>
</feature>
<dbReference type="PANTHER" id="PTHR33112:SF12">
    <property type="entry name" value="HETEROKARYON INCOMPATIBILITY DOMAIN-CONTAINING PROTEIN"/>
    <property type="match status" value="1"/>
</dbReference>
<dbReference type="Pfam" id="PF06985">
    <property type="entry name" value="HET"/>
    <property type="match status" value="1"/>
</dbReference>
<evidence type="ECO:0000313" key="3">
    <source>
        <dbReference type="Proteomes" id="UP001301769"/>
    </source>
</evidence>
<name>A0AAN7B3T9_9PEZI</name>
<dbReference type="AlphaFoldDB" id="A0AAN7B3T9"/>
<proteinExistence type="predicted"/>
<dbReference type="PANTHER" id="PTHR33112">
    <property type="entry name" value="DOMAIN PROTEIN, PUTATIVE-RELATED"/>
    <property type="match status" value="1"/>
</dbReference>
<comment type="caution">
    <text evidence="2">The sequence shown here is derived from an EMBL/GenBank/DDBJ whole genome shotgun (WGS) entry which is preliminary data.</text>
</comment>
<evidence type="ECO:0000313" key="2">
    <source>
        <dbReference type="EMBL" id="KAK4208972.1"/>
    </source>
</evidence>
<evidence type="ECO:0000259" key="1">
    <source>
        <dbReference type="Pfam" id="PF06985"/>
    </source>
</evidence>